<reference evidence="3" key="1">
    <citation type="submission" date="2017-02" db="EMBL/GenBank/DDBJ databases">
        <authorList>
            <person name="Varghese N."/>
            <person name="Submissions S."/>
        </authorList>
    </citation>
    <scope>NUCLEOTIDE SEQUENCE [LARGE SCALE GENOMIC DNA]</scope>
    <source>
        <strain evidence="3">ATCC BAA-34</strain>
    </source>
</reference>
<dbReference type="GO" id="GO:0005829">
    <property type="term" value="C:cytosol"/>
    <property type="evidence" value="ECO:0007669"/>
    <property type="project" value="TreeGrafter"/>
</dbReference>
<sequence length="273" mass="30539">MSHPEKLRIIFCTTPSIYSDVVLQNLVTSPRLHLVGVVASNRVLRKKGWAWWDAVQLVRKTGLRYASYLWVVTTVYCLVRRLLLRDDPVRRFLSENRVPVYSSRDINSGEGIAFIKGLQPDLLLSAHFNQLIGPELLDLPVQGCLNIHPGRLPEYKGVDPVIRALDKGEKQAGVTLHRQDVGFDTGTVLATAEFAVASDETLFSLNMRLFSLGTGLLRELLSKGGEIPAGVVQQPDQRYDSWPDAALVARLRRSGRRLIGVRSFWTSLRGALK</sequence>
<dbReference type="Proteomes" id="UP000190102">
    <property type="component" value="Unassembled WGS sequence"/>
</dbReference>
<dbReference type="PANTHER" id="PTHR11138">
    <property type="entry name" value="METHIONYL-TRNA FORMYLTRANSFERASE"/>
    <property type="match status" value="1"/>
</dbReference>
<dbReference type="RefSeq" id="WP_078790656.1">
    <property type="nucleotide sequence ID" value="NZ_FUWR01000013.1"/>
</dbReference>
<dbReference type="SUPFAM" id="SSF53328">
    <property type="entry name" value="Formyltransferase"/>
    <property type="match status" value="1"/>
</dbReference>
<dbReference type="InterPro" id="IPR002376">
    <property type="entry name" value="Formyl_transf_N"/>
</dbReference>
<name>A0A1T4QG27_9BACT</name>
<dbReference type="Gene3D" id="3.40.50.170">
    <property type="entry name" value="Formyl transferase, N-terminal domain"/>
    <property type="match status" value="1"/>
</dbReference>
<protein>
    <submittedName>
        <fullName evidence="2">Formyl transferase</fullName>
    </submittedName>
</protein>
<dbReference type="GO" id="GO:0004479">
    <property type="term" value="F:methionyl-tRNA formyltransferase activity"/>
    <property type="evidence" value="ECO:0007669"/>
    <property type="project" value="TreeGrafter"/>
</dbReference>
<dbReference type="EMBL" id="FUWR01000013">
    <property type="protein sequence ID" value="SKA02743.1"/>
    <property type="molecule type" value="Genomic_DNA"/>
</dbReference>
<keyword evidence="2" id="KW-0808">Transferase</keyword>
<evidence type="ECO:0000259" key="1">
    <source>
        <dbReference type="Pfam" id="PF00551"/>
    </source>
</evidence>
<evidence type="ECO:0000313" key="2">
    <source>
        <dbReference type="EMBL" id="SKA02743.1"/>
    </source>
</evidence>
<gene>
    <name evidence="2" type="ORF">SAMN02745119_02391</name>
</gene>
<dbReference type="PANTHER" id="PTHR11138:SF5">
    <property type="entry name" value="METHIONYL-TRNA FORMYLTRANSFERASE, MITOCHONDRIAL"/>
    <property type="match status" value="1"/>
</dbReference>
<proteinExistence type="predicted"/>
<keyword evidence="3" id="KW-1185">Reference proteome</keyword>
<feature type="domain" description="Formyl transferase N-terminal" evidence="1">
    <location>
        <begin position="80"/>
        <end position="213"/>
    </location>
</feature>
<dbReference type="Pfam" id="PF00551">
    <property type="entry name" value="Formyl_trans_N"/>
    <property type="match status" value="1"/>
</dbReference>
<dbReference type="AlphaFoldDB" id="A0A1T4QG27"/>
<dbReference type="STRING" id="115783.SAMN02745119_02391"/>
<organism evidence="2 3">
    <name type="scientific">Trichlorobacter thiogenes</name>
    <dbReference type="NCBI Taxonomy" id="115783"/>
    <lineage>
        <taxon>Bacteria</taxon>
        <taxon>Pseudomonadati</taxon>
        <taxon>Thermodesulfobacteriota</taxon>
        <taxon>Desulfuromonadia</taxon>
        <taxon>Geobacterales</taxon>
        <taxon>Geobacteraceae</taxon>
        <taxon>Trichlorobacter</taxon>
    </lineage>
</organism>
<dbReference type="OrthoDB" id="5405975at2"/>
<evidence type="ECO:0000313" key="3">
    <source>
        <dbReference type="Proteomes" id="UP000190102"/>
    </source>
</evidence>
<accession>A0A1T4QG27</accession>
<dbReference type="InterPro" id="IPR036477">
    <property type="entry name" value="Formyl_transf_N_sf"/>
</dbReference>